<evidence type="ECO:0000313" key="2">
    <source>
        <dbReference type="Proteomes" id="UP000789901"/>
    </source>
</evidence>
<sequence length="228" mass="26544">AYKTTLEKILADGTKTGNKAKLESKKEKEEIIGGNKLEDDTIATNKSGKKATWFQGIENIILANTYTRKVKEEFKIQEQNVLALMPQLTKRAHFIDIVCYESNSKGKSQIGERSSNRVLQEKLSNRVKRTQTEKLIDISPWVKYAKREMNLELEPDHFINKSKRSSISLEIVRNRIVEGQEKRRELKKALVRNWEEGTLWFYTDGLCKVVDNRKVLGYRVVQIDRERK</sequence>
<dbReference type="EMBL" id="CAJVQB010026153">
    <property type="protein sequence ID" value="CAG8807969.1"/>
    <property type="molecule type" value="Genomic_DNA"/>
</dbReference>
<proteinExistence type="predicted"/>
<feature type="non-terminal residue" evidence="1">
    <location>
        <position position="1"/>
    </location>
</feature>
<keyword evidence="2" id="KW-1185">Reference proteome</keyword>
<gene>
    <name evidence="1" type="ORF">GMARGA_LOCUS24617</name>
</gene>
<protein>
    <submittedName>
        <fullName evidence="1">21834_t:CDS:1</fullName>
    </submittedName>
</protein>
<name>A0ABN7VZZ0_GIGMA</name>
<reference evidence="1 2" key="1">
    <citation type="submission" date="2021-06" db="EMBL/GenBank/DDBJ databases">
        <authorList>
            <person name="Kallberg Y."/>
            <person name="Tangrot J."/>
            <person name="Rosling A."/>
        </authorList>
    </citation>
    <scope>NUCLEOTIDE SEQUENCE [LARGE SCALE GENOMIC DNA]</scope>
    <source>
        <strain evidence="1 2">120-4 pot B 10/14</strain>
    </source>
</reference>
<organism evidence="1 2">
    <name type="scientific">Gigaspora margarita</name>
    <dbReference type="NCBI Taxonomy" id="4874"/>
    <lineage>
        <taxon>Eukaryota</taxon>
        <taxon>Fungi</taxon>
        <taxon>Fungi incertae sedis</taxon>
        <taxon>Mucoromycota</taxon>
        <taxon>Glomeromycotina</taxon>
        <taxon>Glomeromycetes</taxon>
        <taxon>Diversisporales</taxon>
        <taxon>Gigasporaceae</taxon>
        <taxon>Gigaspora</taxon>
    </lineage>
</organism>
<dbReference type="Proteomes" id="UP000789901">
    <property type="component" value="Unassembled WGS sequence"/>
</dbReference>
<accession>A0ABN7VZZ0</accession>
<feature type="non-terminal residue" evidence="1">
    <location>
        <position position="228"/>
    </location>
</feature>
<evidence type="ECO:0000313" key="1">
    <source>
        <dbReference type="EMBL" id="CAG8807969.1"/>
    </source>
</evidence>
<comment type="caution">
    <text evidence="1">The sequence shown here is derived from an EMBL/GenBank/DDBJ whole genome shotgun (WGS) entry which is preliminary data.</text>
</comment>